<evidence type="ECO:0000313" key="1">
    <source>
        <dbReference type="EMBL" id="SCV01909.1"/>
    </source>
</evidence>
<dbReference type="Pfam" id="PF11142">
    <property type="entry name" value="DUF2917"/>
    <property type="match status" value="1"/>
</dbReference>
<sequence>MFLVSNDMTATLPARSSLRLVAGPGEHIAVRCTEGELWLIRDGDPKDTALTASESFTLSDSGHIELYAVTTASLHVTRCRQGARPAASAWRQWLRRLLAPPGRGYTGAGR</sequence>
<dbReference type="AlphaFoldDB" id="A0A1K0JRN3"/>
<dbReference type="EMBL" id="FMSH01000538">
    <property type="protein sequence ID" value="SCV01909.1"/>
    <property type="molecule type" value="Genomic_DNA"/>
</dbReference>
<accession>A0A1K0JRN3</accession>
<name>A0A1K0JRN3_CUPNE</name>
<dbReference type="InterPro" id="IPR021317">
    <property type="entry name" value="DUF2917"/>
</dbReference>
<evidence type="ECO:0008006" key="2">
    <source>
        <dbReference type="Google" id="ProtNLM"/>
    </source>
</evidence>
<reference evidence="1" key="1">
    <citation type="submission" date="2016-09" db="EMBL/GenBank/DDBJ databases">
        <authorList>
            <person name="Capua I."/>
            <person name="De Benedictis P."/>
            <person name="Joannis T."/>
            <person name="Lombin L.H."/>
            <person name="Cattoli G."/>
        </authorList>
    </citation>
    <scope>NUCLEOTIDE SEQUENCE</scope>
    <source>
        <strain evidence="1">B9</strain>
    </source>
</reference>
<proteinExistence type="predicted"/>
<protein>
    <recommendedName>
        <fullName evidence="2">DUF2917 domain-containing protein</fullName>
    </recommendedName>
</protein>
<gene>
    <name evidence="1" type="ORF">CNECB9_880014</name>
</gene>
<organism evidence="1">
    <name type="scientific">Cupriavidus necator</name>
    <name type="common">Alcaligenes eutrophus</name>
    <name type="synonym">Ralstonia eutropha</name>
    <dbReference type="NCBI Taxonomy" id="106590"/>
    <lineage>
        <taxon>Bacteria</taxon>
        <taxon>Pseudomonadati</taxon>
        <taxon>Pseudomonadota</taxon>
        <taxon>Betaproteobacteria</taxon>
        <taxon>Burkholderiales</taxon>
        <taxon>Burkholderiaceae</taxon>
        <taxon>Cupriavidus</taxon>
    </lineage>
</organism>